<evidence type="ECO:0000256" key="3">
    <source>
        <dbReference type="ARBA" id="ARBA00022723"/>
    </source>
</evidence>
<evidence type="ECO:0000313" key="10">
    <source>
        <dbReference type="Proteomes" id="UP000318081"/>
    </source>
</evidence>
<dbReference type="PROSITE" id="PS00149">
    <property type="entry name" value="SULFATASE_2"/>
    <property type="match status" value="1"/>
</dbReference>
<dbReference type="Pfam" id="PF00884">
    <property type="entry name" value="Sulfatase"/>
    <property type="match status" value="1"/>
</dbReference>
<dbReference type="EC" id="3.1.6.1" evidence="9"/>
<evidence type="ECO:0000256" key="6">
    <source>
        <dbReference type="ARBA" id="ARBA00022837"/>
    </source>
</evidence>
<evidence type="ECO:0000256" key="7">
    <source>
        <dbReference type="SAM" id="SignalP"/>
    </source>
</evidence>
<evidence type="ECO:0000313" key="9">
    <source>
        <dbReference type="EMBL" id="QDV84085.1"/>
    </source>
</evidence>
<dbReference type="Gene3D" id="3.40.720.10">
    <property type="entry name" value="Alkaline Phosphatase, subunit A"/>
    <property type="match status" value="1"/>
</dbReference>
<organism evidence="9 10">
    <name type="scientific">Stieleria magnilauensis</name>
    <dbReference type="NCBI Taxonomy" id="2527963"/>
    <lineage>
        <taxon>Bacteria</taxon>
        <taxon>Pseudomonadati</taxon>
        <taxon>Planctomycetota</taxon>
        <taxon>Planctomycetia</taxon>
        <taxon>Pirellulales</taxon>
        <taxon>Pirellulaceae</taxon>
        <taxon>Stieleria</taxon>
    </lineage>
</organism>
<dbReference type="SUPFAM" id="SSF53649">
    <property type="entry name" value="Alkaline phosphatase-like"/>
    <property type="match status" value="1"/>
</dbReference>
<sequence length="495" mass="55337">MSFMPRFFAVLIGCVFATSALSDPNIHAKSPNVVFFLVDDLGFMDVGVNNPKSFYETPNIDRLADRGTNFTDGYAANPVCSPTRYSILTGRYPTRADATNFFSGKRPGRFLPAVLNDHMPLSEVTMAEAFKQHGYHTMFAGKWHLGPSEEFWPPRQGFDLNFGGYSRGGPYGGKRYFSPYGNPRLTDGPDGEHLPIRLAQETANFIAQNKADPCFAYLAFYSVHTPLLAPKALVKKYQEKAKRLGLDTQEAFADEEQVWPNAKQPRRVRTLQAHATYAAMVESMDRAVGIVIDRLEALDLMDETIICLTSDNGGLSTSEGSPTSNLPLRGGKGWVYEGGIREAFMIHAPMIKDAPKSCSVPVVSTDFYPTLLELAGLPPLPQQHLDGVSLVPLLKGEKNLERDALYWHYPHYSNQGGFPGGAIRMGDWKLVERYEDGKVHLYNLAEDVGEQNDLADQHPERVAAMREQLHRWYQDVDAKFLRPKDNGPMPWQPTQ</sequence>
<evidence type="ECO:0000256" key="2">
    <source>
        <dbReference type="ARBA" id="ARBA00008779"/>
    </source>
</evidence>
<evidence type="ECO:0000256" key="1">
    <source>
        <dbReference type="ARBA" id="ARBA00001913"/>
    </source>
</evidence>
<name>A0ABX5XSY8_9BACT</name>
<dbReference type="PANTHER" id="PTHR42693">
    <property type="entry name" value="ARYLSULFATASE FAMILY MEMBER"/>
    <property type="match status" value="1"/>
</dbReference>
<dbReference type="Proteomes" id="UP000318081">
    <property type="component" value="Chromosome"/>
</dbReference>
<keyword evidence="6" id="KW-0106">Calcium</keyword>
<proteinExistence type="inferred from homology"/>
<evidence type="ECO:0000259" key="8">
    <source>
        <dbReference type="Pfam" id="PF00884"/>
    </source>
</evidence>
<feature type="signal peptide" evidence="7">
    <location>
        <begin position="1"/>
        <end position="22"/>
    </location>
</feature>
<dbReference type="InterPro" id="IPR024607">
    <property type="entry name" value="Sulfatase_CS"/>
</dbReference>
<feature type="domain" description="Sulfatase N-terminal" evidence="8">
    <location>
        <begin position="31"/>
        <end position="376"/>
    </location>
</feature>
<evidence type="ECO:0000256" key="4">
    <source>
        <dbReference type="ARBA" id="ARBA00022729"/>
    </source>
</evidence>
<dbReference type="PANTHER" id="PTHR42693:SF42">
    <property type="entry name" value="ARYLSULFATASE G"/>
    <property type="match status" value="1"/>
</dbReference>
<dbReference type="InterPro" id="IPR050738">
    <property type="entry name" value="Sulfatase"/>
</dbReference>
<protein>
    <submittedName>
        <fullName evidence="9">Arylsulfatase</fullName>
        <ecNumber evidence="9">3.1.6.1</ecNumber>
    </submittedName>
</protein>
<dbReference type="InterPro" id="IPR000917">
    <property type="entry name" value="Sulfatase_N"/>
</dbReference>
<keyword evidence="3" id="KW-0479">Metal-binding</keyword>
<comment type="cofactor">
    <cofactor evidence="1">
        <name>Ca(2+)</name>
        <dbReference type="ChEBI" id="CHEBI:29108"/>
    </cofactor>
</comment>
<gene>
    <name evidence="9" type="primary">atsA_23</name>
    <name evidence="9" type="ORF">TBK1r_30300</name>
</gene>
<reference evidence="9 10" key="1">
    <citation type="submission" date="2019-02" db="EMBL/GenBank/DDBJ databases">
        <title>Deep-cultivation of Planctomycetes and their phenomic and genomic characterization uncovers novel biology.</title>
        <authorList>
            <person name="Wiegand S."/>
            <person name="Jogler M."/>
            <person name="Boedeker C."/>
            <person name="Pinto D."/>
            <person name="Vollmers J."/>
            <person name="Rivas-Marin E."/>
            <person name="Kohn T."/>
            <person name="Peeters S.H."/>
            <person name="Heuer A."/>
            <person name="Rast P."/>
            <person name="Oberbeckmann S."/>
            <person name="Bunk B."/>
            <person name="Jeske O."/>
            <person name="Meyerdierks A."/>
            <person name="Storesund J.E."/>
            <person name="Kallscheuer N."/>
            <person name="Luecker S."/>
            <person name="Lage O.M."/>
            <person name="Pohl T."/>
            <person name="Merkel B.J."/>
            <person name="Hornburger P."/>
            <person name="Mueller R.-W."/>
            <person name="Bruemmer F."/>
            <person name="Labrenz M."/>
            <person name="Spormann A.M."/>
            <person name="Op den Camp H."/>
            <person name="Overmann J."/>
            <person name="Amann R."/>
            <person name="Jetten M.S.M."/>
            <person name="Mascher T."/>
            <person name="Medema M.H."/>
            <person name="Devos D.P."/>
            <person name="Kaster A.-K."/>
            <person name="Ovreas L."/>
            <person name="Rohde M."/>
            <person name="Galperin M.Y."/>
            <person name="Jogler C."/>
        </authorList>
    </citation>
    <scope>NUCLEOTIDE SEQUENCE [LARGE SCALE GENOMIC DNA]</scope>
    <source>
        <strain evidence="9 10">TBK1r</strain>
    </source>
</reference>
<dbReference type="InterPro" id="IPR017850">
    <property type="entry name" value="Alkaline_phosphatase_core_sf"/>
</dbReference>
<comment type="similarity">
    <text evidence="2">Belongs to the sulfatase family.</text>
</comment>
<dbReference type="EMBL" id="CP036432">
    <property type="protein sequence ID" value="QDV84085.1"/>
    <property type="molecule type" value="Genomic_DNA"/>
</dbReference>
<evidence type="ECO:0000256" key="5">
    <source>
        <dbReference type="ARBA" id="ARBA00022801"/>
    </source>
</evidence>
<keyword evidence="10" id="KW-1185">Reference proteome</keyword>
<dbReference type="GO" id="GO:0004065">
    <property type="term" value="F:arylsulfatase activity"/>
    <property type="evidence" value="ECO:0007669"/>
    <property type="project" value="UniProtKB-EC"/>
</dbReference>
<accession>A0ABX5XSY8</accession>
<dbReference type="Gene3D" id="3.30.1120.10">
    <property type="match status" value="1"/>
</dbReference>
<feature type="chain" id="PRO_5046051391" evidence="7">
    <location>
        <begin position="23"/>
        <end position="495"/>
    </location>
</feature>
<keyword evidence="5 9" id="KW-0378">Hydrolase</keyword>
<dbReference type="CDD" id="cd16144">
    <property type="entry name" value="ARS_like"/>
    <property type="match status" value="1"/>
</dbReference>
<dbReference type="PROSITE" id="PS00523">
    <property type="entry name" value="SULFATASE_1"/>
    <property type="match status" value="1"/>
</dbReference>
<keyword evidence="4 7" id="KW-0732">Signal</keyword>